<dbReference type="RefSeq" id="WP_149091466.1">
    <property type="nucleotide sequence ID" value="NZ_VKKY01000002.1"/>
</dbReference>
<gene>
    <name evidence="2" type="ORF">FOA19_14315</name>
</gene>
<feature type="transmembrane region" description="Helical" evidence="1">
    <location>
        <begin position="77"/>
        <end position="99"/>
    </location>
</feature>
<dbReference type="Proteomes" id="UP000324133">
    <property type="component" value="Unassembled WGS sequence"/>
</dbReference>
<keyword evidence="1" id="KW-1133">Transmembrane helix</keyword>
<feature type="transmembrane region" description="Helical" evidence="1">
    <location>
        <begin position="45"/>
        <end position="65"/>
    </location>
</feature>
<sequence>MQVKALFSNWTRVAALLLIGGALAWTIKLGVIISTDGRIIDTGAAAFLMKVGIILLAIGSTGVGYRLSVHQAIWVRVLATLLSPVVVFGLFLLFAKIVAPFLVEPLIKNSNLWYAQQEAPIGLAVLFFSVVGFLLLRSYKSVAR</sequence>
<reference evidence="2 3" key="1">
    <citation type="submission" date="2019-07" db="EMBL/GenBank/DDBJ databases">
        <title>Rufibacter sp. nov., isolated from lake sediment.</title>
        <authorList>
            <person name="Qu J.-H."/>
        </authorList>
    </citation>
    <scope>NUCLEOTIDE SEQUENCE [LARGE SCALE GENOMIC DNA]</scope>
    <source>
        <strain evidence="2 3">NBS58-1</strain>
    </source>
</reference>
<dbReference type="EMBL" id="VKKY01000002">
    <property type="protein sequence ID" value="KAA3438408.1"/>
    <property type="molecule type" value="Genomic_DNA"/>
</dbReference>
<organism evidence="2 3">
    <name type="scientific">Rufibacter hautae</name>
    <dbReference type="NCBI Taxonomy" id="2595005"/>
    <lineage>
        <taxon>Bacteria</taxon>
        <taxon>Pseudomonadati</taxon>
        <taxon>Bacteroidota</taxon>
        <taxon>Cytophagia</taxon>
        <taxon>Cytophagales</taxon>
        <taxon>Hymenobacteraceae</taxon>
        <taxon>Rufibacter</taxon>
    </lineage>
</organism>
<keyword evidence="1" id="KW-0812">Transmembrane</keyword>
<feature type="transmembrane region" description="Helical" evidence="1">
    <location>
        <begin position="12"/>
        <end position="33"/>
    </location>
</feature>
<feature type="transmembrane region" description="Helical" evidence="1">
    <location>
        <begin position="119"/>
        <end position="136"/>
    </location>
</feature>
<proteinExistence type="predicted"/>
<dbReference type="AlphaFoldDB" id="A0A5B6TE34"/>
<dbReference type="OrthoDB" id="852021at2"/>
<evidence type="ECO:0000313" key="3">
    <source>
        <dbReference type="Proteomes" id="UP000324133"/>
    </source>
</evidence>
<name>A0A5B6TE34_9BACT</name>
<evidence type="ECO:0000256" key="1">
    <source>
        <dbReference type="SAM" id="Phobius"/>
    </source>
</evidence>
<keyword evidence="3" id="KW-1185">Reference proteome</keyword>
<protein>
    <submittedName>
        <fullName evidence="2">Uncharacterized protein</fullName>
    </submittedName>
</protein>
<comment type="caution">
    <text evidence="2">The sequence shown here is derived from an EMBL/GenBank/DDBJ whole genome shotgun (WGS) entry which is preliminary data.</text>
</comment>
<accession>A0A5B6TE34</accession>
<evidence type="ECO:0000313" key="2">
    <source>
        <dbReference type="EMBL" id="KAA3438408.1"/>
    </source>
</evidence>
<keyword evidence="1" id="KW-0472">Membrane</keyword>